<dbReference type="InterPro" id="IPR002219">
    <property type="entry name" value="PKC_DAG/PE"/>
</dbReference>
<evidence type="ECO:0000256" key="4">
    <source>
        <dbReference type="SAM" id="Phobius"/>
    </source>
</evidence>
<evidence type="ECO:0000256" key="3">
    <source>
        <dbReference type="ARBA" id="ARBA00022833"/>
    </source>
</evidence>
<evidence type="ECO:0000313" key="7">
    <source>
        <dbReference type="Proteomes" id="UP000436088"/>
    </source>
</evidence>
<proteinExistence type="predicted"/>
<protein>
    <recommendedName>
        <fullName evidence="5">Phorbol-ester/DAG-type domain-containing protein</fullName>
    </recommendedName>
</protein>
<organism evidence="6 7">
    <name type="scientific">Hibiscus syriacus</name>
    <name type="common">Rose of Sharon</name>
    <dbReference type="NCBI Taxonomy" id="106335"/>
    <lineage>
        <taxon>Eukaryota</taxon>
        <taxon>Viridiplantae</taxon>
        <taxon>Streptophyta</taxon>
        <taxon>Embryophyta</taxon>
        <taxon>Tracheophyta</taxon>
        <taxon>Spermatophyta</taxon>
        <taxon>Magnoliopsida</taxon>
        <taxon>eudicotyledons</taxon>
        <taxon>Gunneridae</taxon>
        <taxon>Pentapetalae</taxon>
        <taxon>rosids</taxon>
        <taxon>malvids</taxon>
        <taxon>Malvales</taxon>
        <taxon>Malvaceae</taxon>
        <taxon>Malvoideae</taxon>
        <taxon>Hibiscus</taxon>
    </lineage>
</organism>
<evidence type="ECO:0000313" key="6">
    <source>
        <dbReference type="EMBL" id="KAE8671673.1"/>
    </source>
</evidence>
<evidence type="ECO:0000259" key="5">
    <source>
        <dbReference type="PROSITE" id="PS50081"/>
    </source>
</evidence>
<keyword evidence="2" id="KW-0677">Repeat</keyword>
<evidence type="ECO:0000256" key="1">
    <source>
        <dbReference type="ARBA" id="ARBA00022723"/>
    </source>
</evidence>
<dbReference type="AlphaFoldDB" id="A0A6A2X8F9"/>
<dbReference type="PANTHER" id="PTHR32410:SF216">
    <property type="entry name" value="PHORBOL-ESTER_DAG-TYPE DOMAIN-CONTAINING PROTEIN"/>
    <property type="match status" value="1"/>
</dbReference>
<dbReference type="Pfam" id="PF03107">
    <property type="entry name" value="C1_2"/>
    <property type="match status" value="3"/>
</dbReference>
<dbReference type="Proteomes" id="UP000436088">
    <property type="component" value="Unassembled WGS sequence"/>
</dbReference>
<dbReference type="InterPro" id="IPR004146">
    <property type="entry name" value="DC1"/>
</dbReference>
<evidence type="ECO:0000256" key="2">
    <source>
        <dbReference type="ARBA" id="ARBA00022737"/>
    </source>
</evidence>
<name>A0A6A2X8F9_HIBSY</name>
<reference evidence="6" key="1">
    <citation type="submission" date="2019-09" db="EMBL/GenBank/DDBJ databases">
        <title>Draft genome information of white flower Hibiscus syriacus.</title>
        <authorList>
            <person name="Kim Y.-M."/>
        </authorList>
    </citation>
    <scope>NUCLEOTIDE SEQUENCE [LARGE SCALE GENOMIC DNA]</scope>
    <source>
        <strain evidence="6">YM2019G1</strain>
    </source>
</reference>
<dbReference type="GO" id="GO:0046872">
    <property type="term" value="F:metal ion binding"/>
    <property type="evidence" value="ECO:0007669"/>
    <property type="project" value="UniProtKB-KW"/>
</dbReference>
<keyword evidence="4" id="KW-0472">Membrane</keyword>
<dbReference type="PROSITE" id="PS50081">
    <property type="entry name" value="ZF_DAG_PE_2"/>
    <property type="match status" value="1"/>
</dbReference>
<gene>
    <name evidence="6" type="ORF">F3Y22_tig00111941pilonHSYRG00082</name>
</gene>
<sequence>MVPTLFAICVGEDIEGNFFLCVPCKVSIHAGCAWPPPVIEDKSRHDHPFTLLLGPNNPFFCNACGDRGDYVSYICSTCNIQVHKDCTSLPRHITLGLHPHPISHCFFLCLDHNDSRPWDCKICFEKVNIEHESYYCSRPSCDFVIHVRCSIEKKISYGVFEVENLDEFKGPDPLYEPMRCIIRIEYVSHEHNVVLSDEIKDNKFCNGCVIPLLSSFDYCPHCDFFIHKTCAELPRKYRTWSGLEHFSLCTDGIFVCLCVAMIIVVSITRWMGVRMIRVLTYA</sequence>
<dbReference type="InterPro" id="IPR046349">
    <property type="entry name" value="C1-like_sf"/>
</dbReference>
<keyword evidence="4" id="KW-0812">Transmembrane</keyword>
<feature type="domain" description="Phorbol-ester/DAG-type" evidence="5">
    <location>
        <begin position="46"/>
        <end position="94"/>
    </location>
</feature>
<keyword evidence="4" id="KW-1133">Transmembrane helix</keyword>
<dbReference type="SUPFAM" id="SSF57889">
    <property type="entry name" value="Cysteine-rich domain"/>
    <property type="match status" value="2"/>
</dbReference>
<dbReference type="PANTHER" id="PTHR32410">
    <property type="entry name" value="CYSTEINE/HISTIDINE-RICH C1 DOMAIN FAMILY PROTEIN"/>
    <property type="match status" value="1"/>
</dbReference>
<comment type="caution">
    <text evidence="6">The sequence shown here is derived from an EMBL/GenBank/DDBJ whole genome shotgun (WGS) entry which is preliminary data.</text>
</comment>
<feature type="transmembrane region" description="Helical" evidence="4">
    <location>
        <begin position="252"/>
        <end position="272"/>
    </location>
</feature>
<dbReference type="InterPro" id="IPR053192">
    <property type="entry name" value="Vacuole_Formation_Reg"/>
</dbReference>
<keyword evidence="3" id="KW-0862">Zinc</keyword>
<keyword evidence="1" id="KW-0479">Metal-binding</keyword>
<dbReference type="EMBL" id="VEPZ02001466">
    <property type="protein sequence ID" value="KAE8671673.1"/>
    <property type="molecule type" value="Genomic_DNA"/>
</dbReference>
<accession>A0A6A2X8F9</accession>
<keyword evidence="7" id="KW-1185">Reference proteome</keyword>